<sequence>MSKLILKDKNGKQVEFLKKDEFDGKVNTTNALHQTKFEPYNLYDALSEYGNQTLGAIHNNFRSIDNQSLIGNFDSLLVFGGDDVKHAIDIGTFEKRVRISTKTDGSVWQEDLVLKSDYDRLYDRVCALEKKVWRDN</sequence>
<evidence type="ECO:0000313" key="1">
    <source>
        <dbReference type="EMBL" id="MES5150850.1"/>
    </source>
</evidence>
<gene>
    <name evidence="1" type="ORF">ABVC42_13420</name>
</gene>
<dbReference type="EMBL" id="JBETVU010000012">
    <property type="protein sequence ID" value="MES5150850.1"/>
    <property type="molecule type" value="Genomic_DNA"/>
</dbReference>
<name>A0ABV2BC88_9LACO</name>
<keyword evidence="2" id="KW-1185">Reference proteome</keyword>
<protein>
    <submittedName>
        <fullName evidence="1">Uncharacterized protein</fullName>
    </submittedName>
</protein>
<reference evidence="1" key="1">
    <citation type="submission" date="2024-06" db="EMBL/GenBank/DDBJ databases">
        <title>Vaginal Lactobacillus fatty acid response mechanisms reveal a metabolite-targeted strategy for bacterial vaginosis treatment.</title>
        <authorList>
            <person name="Zhu M."/>
            <person name="Blainey P.C."/>
            <person name="Bloom S.M."/>
            <person name="Kwon D.S."/>
        </authorList>
    </citation>
    <scope>NUCLEOTIDE SEQUENCE</scope>
    <source>
        <strain evidence="1">194_F1_1</strain>
    </source>
</reference>
<evidence type="ECO:0000313" key="2">
    <source>
        <dbReference type="Proteomes" id="UP001434419"/>
    </source>
</evidence>
<accession>A0ABV2BC88</accession>
<dbReference type="RefSeq" id="WP_005722521.1">
    <property type="nucleotide sequence ID" value="NZ_CP083389.1"/>
</dbReference>
<organism evidence="1 2">
    <name type="scientific">Lactobacillus crispatus</name>
    <dbReference type="NCBI Taxonomy" id="47770"/>
    <lineage>
        <taxon>Bacteria</taxon>
        <taxon>Bacillati</taxon>
        <taxon>Bacillota</taxon>
        <taxon>Bacilli</taxon>
        <taxon>Lactobacillales</taxon>
        <taxon>Lactobacillaceae</taxon>
        <taxon>Lactobacillus</taxon>
    </lineage>
</organism>
<proteinExistence type="predicted"/>
<dbReference type="Proteomes" id="UP001434419">
    <property type="component" value="Unassembled WGS sequence"/>
</dbReference>
<comment type="caution">
    <text evidence="1">The sequence shown here is derived from an EMBL/GenBank/DDBJ whole genome shotgun (WGS) entry which is preliminary data.</text>
</comment>